<feature type="transmembrane region" description="Helical" evidence="1">
    <location>
        <begin position="415"/>
        <end position="433"/>
    </location>
</feature>
<feature type="transmembrane region" description="Helical" evidence="1">
    <location>
        <begin position="168"/>
        <end position="187"/>
    </location>
</feature>
<sequence length="494" mass="56304">MHRRGERDEAPHFISGHWNDLYRRVIALNALVFSAGELHFSFKKVLSFERHQMEYSDCNDNLYTVFDKNVTLFSEMVFGHSRTTFFKHEHTLFMDTGQIIGVLLLTLLIRIKTSFQLAIGASYIICPTLHFFKNKMSIRFSVFCSGVLIMIIRVPIMMHCVESLPEHLRLYGFASMFIMAPVFNSWYRLYARLVLLSFFWLHTMTAVIIFISCVLHIWFAPPSIMDTLFHLRTAALNEALKGWIPKDQVINTDDLVDCVLYRGPAFSSEMNAFQYLSQFGVFMRKTIICTLLLPLGPLLIDAAYLYRKNHVIFGEFESSFFSDVLKVFGFVLVVVLHLKFGRRCTLAIAMISSIIALVTLLCTRLEIINICSKTQIPRGWRLILAALAYSLVVIFGSVITVVARLTLLEHVPTSVRSSIAVAFVFSTFVIITYREISKLAPKSYPNGTIIIALGYALLVAPFSLFIDDSSYLPINSADVRAYTYVVLFKNSITL</sequence>
<feature type="transmembrane region" description="Helical" evidence="1">
    <location>
        <begin position="379"/>
        <end position="403"/>
    </location>
</feature>
<evidence type="ECO:0000313" key="2">
    <source>
        <dbReference type="EMBL" id="KJH44758.1"/>
    </source>
</evidence>
<evidence type="ECO:0000256" key="1">
    <source>
        <dbReference type="SAM" id="Phobius"/>
    </source>
</evidence>
<reference evidence="2 3" key="1">
    <citation type="submission" date="2013-11" db="EMBL/GenBank/DDBJ databases">
        <title>Draft genome of the bovine lungworm Dictyocaulus viviparus.</title>
        <authorList>
            <person name="Mitreva M."/>
        </authorList>
    </citation>
    <scope>NUCLEOTIDE SEQUENCE [LARGE SCALE GENOMIC DNA]</scope>
    <source>
        <strain evidence="2 3">HannoverDv2000</strain>
    </source>
</reference>
<dbReference type="AlphaFoldDB" id="A0A0D8XJM9"/>
<name>A0A0D8XJM9_DICVI</name>
<dbReference type="EMBL" id="KN716451">
    <property type="protein sequence ID" value="KJH44758.1"/>
    <property type="molecule type" value="Genomic_DNA"/>
</dbReference>
<keyword evidence="3" id="KW-1185">Reference proteome</keyword>
<feature type="transmembrane region" description="Helical" evidence="1">
    <location>
        <begin position="138"/>
        <end position="156"/>
    </location>
</feature>
<feature type="transmembrane region" description="Helical" evidence="1">
    <location>
        <begin position="318"/>
        <end position="340"/>
    </location>
</feature>
<accession>A0A0D8XJM9</accession>
<keyword evidence="1" id="KW-1133">Transmembrane helix</keyword>
<keyword evidence="1" id="KW-0472">Membrane</keyword>
<dbReference type="Proteomes" id="UP000053766">
    <property type="component" value="Unassembled WGS sequence"/>
</dbReference>
<evidence type="ECO:0000313" key="3">
    <source>
        <dbReference type="Proteomes" id="UP000053766"/>
    </source>
</evidence>
<organism evidence="2 3">
    <name type="scientific">Dictyocaulus viviparus</name>
    <name type="common">Bovine lungworm</name>
    <dbReference type="NCBI Taxonomy" id="29172"/>
    <lineage>
        <taxon>Eukaryota</taxon>
        <taxon>Metazoa</taxon>
        <taxon>Ecdysozoa</taxon>
        <taxon>Nematoda</taxon>
        <taxon>Chromadorea</taxon>
        <taxon>Rhabditida</taxon>
        <taxon>Rhabditina</taxon>
        <taxon>Rhabditomorpha</taxon>
        <taxon>Strongyloidea</taxon>
        <taxon>Metastrongylidae</taxon>
        <taxon>Dictyocaulus</taxon>
    </lineage>
</organism>
<gene>
    <name evidence="2" type="ORF">DICVIV_09217</name>
</gene>
<dbReference type="OrthoDB" id="5863461at2759"/>
<feature type="transmembrane region" description="Helical" evidence="1">
    <location>
        <begin position="445"/>
        <end position="466"/>
    </location>
</feature>
<feature type="transmembrane region" description="Helical" evidence="1">
    <location>
        <begin position="285"/>
        <end position="306"/>
    </location>
</feature>
<protein>
    <submittedName>
        <fullName evidence="2">Uncharacterized protein</fullName>
    </submittedName>
</protein>
<feature type="transmembrane region" description="Helical" evidence="1">
    <location>
        <begin position="194"/>
        <end position="219"/>
    </location>
</feature>
<feature type="transmembrane region" description="Helical" evidence="1">
    <location>
        <begin position="346"/>
        <end position="367"/>
    </location>
</feature>
<proteinExistence type="predicted"/>
<keyword evidence="1" id="KW-0812">Transmembrane</keyword>
<reference evidence="3" key="2">
    <citation type="journal article" date="2016" name="Sci. Rep.">
        <title>Dictyocaulus viviparus genome, variome and transcriptome elucidate lungworm biology and support future intervention.</title>
        <authorList>
            <person name="McNulty S.N."/>
            <person name="Strube C."/>
            <person name="Rosa B.A."/>
            <person name="Martin J.C."/>
            <person name="Tyagi R."/>
            <person name="Choi Y.J."/>
            <person name="Wang Q."/>
            <person name="Hallsworth Pepin K."/>
            <person name="Zhang X."/>
            <person name="Ozersky P."/>
            <person name="Wilson R.K."/>
            <person name="Sternberg P.W."/>
            <person name="Gasser R.B."/>
            <person name="Mitreva M."/>
        </authorList>
    </citation>
    <scope>NUCLEOTIDE SEQUENCE [LARGE SCALE GENOMIC DNA]</scope>
    <source>
        <strain evidence="3">HannoverDv2000</strain>
    </source>
</reference>